<dbReference type="EMBL" id="KN818377">
    <property type="protein sequence ID" value="KIL57233.1"/>
    <property type="molecule type" value="Genomic_DNA"/>
</dbReference>
<keyword evidence="3" id="KW-1185">Reference proteome</keyword>
<name>A0A0C2WM04_AMAMK</name>
<protein>
    <submittedName>
        <fullName evidence="2">Uncharacterized protein</fullName>
    </submittedName>
</protein>
<sequence length="275" mass="28286">MPQPEVVATQPATVTQEPIPVVEPSPPAVAAQPATVTQEPIPVVESSPPAVEQPREEVIADPPGYQTVDNFGGLAKSAPIPIPQRSPQPAEPGAFFGQFRESPQDAESVPASVPASIPEPAPATIPVFMPVPILPSQGGQVPLVPTAPSTPPPPQTRGGYESEQTGWAGPSRQITETPMTMPTTRDDVPPSITSENSSIHEQPLKNPFEDPVVPRIAPLPSQGNGYGYLRQSSPSPSPPPPAHTSATTVAAAAVAAAAALAVPAALIMQGNSKSA</sequence>
<feature type="compositionally biased region" description="Polar residues" evidence="1">
    <location>
        <begin position="191"/>
        <end position="200"/>
    </location>
</feature>
<dbReference type="AlphaFoldDB" id="A0A0C2WM04"/>
<dbReference type="HOGENOM" id="CLU_1011834_0_0_1"/>
<feature type="compositionally biased region" description="Polar residues" evidence="1">
    <location>
        <begin position="172"/>
        <end position="183"/>
    </location>
</feature>
<feature type="compositionally biased region" description="Low complexity" evidence="1">
    <location>
        <begin position="28"/>
        <end position="39"/>
    </location>
</feature>
<proteinExistence type="predicted"/>
<feature type="region of interest" description="Disordered" evidence="1">
    <location>
        <begin position="138"/>
        <end position="247"/>
    </location>
</feature>
<dbReference type="Proteomes" id="UP000054549">
    <property type="component" value="Unassembled WGS sequence"/>
</dbReference>
<evidence type="ECO:0000313" key="2">
    <source>
        <dbReference type="EMBL" id="KIL57233.1"/>
    </source>
</evidence>
<evidence type="ECO:0000256" key="1">
    <source>
        <dbReference type="SAM" id="MobiDB-lite"/>
    </source>
</evidence>
<feature type="region of interest" description="Disordered" evidence="1">
    <location>
        <begin position="1"/>
        <end position="56"/>
    </location>
</feature>
<feature type="region of interest" description="Disordered" evidence="1">
    <location>
        <begin position="69"/>
        <end position="117"/>
    </location>
</feature>
<dbReference type="PRINTS" id="PR01217">
    <property type="entry name" value="PRICHEXTENSN"/>
</dbReference>
<evidence type="ECO:0000313" key="3">
    <source>
        <dbReference type="Proteomes" id="UP000054549"/>
    </source>
</evidence>
<gene>
    <name evidence="2" type="ORF">M378DRAFT_181699</name>
</gene>
<reference evidence="2 3" key="1">
    <citation type="submission" date="2014-04" db="EMBL/GenBank/DDBJ databases">
        <title>Evolutionary Origins and Diversification of the Mycorrhizal Mutualists.</title>
        <authorList>
            <consortium name="DOE Joint Genome Institute"/>
            <consortium name="Mycorrhizal Genomics Consortium"/>
            <person name="Kohler A."/>
            <person name="Kuo A."/>
            <person name="Nagy L.G."/>
            <person name="Floudas D."/>
            <person name="Copeland A."/>
            <person name="Barry K.W."/>
            <person name="Cichocki N."/>
            <person name="Veneault-Fourrey C."/>
            <person name="LaButti K."/>
            <person name="Lindquist E.A."/>
            <person name="Lipzen A."/>
            <person name="Lundell T."/>
            <person name="Morin E."/>
            <person name="Murat C."/>
            <person name="Riley R."/>
            <person name="Ohm R."/>
            <person name="Sun H."/>
            <person name="Tunlid A."/>
            <person name="Henrissat B."/>
            <person name="Grigoriev I.V."/>
            <person name="Hibbett D.S."/>
            <person name="Martin F."/>
        </authorList>
    </citation>
    <scope>NUCLEOTIDE SEQUENCE [LARGE SCALE GENOMIC DNA]</scope>
    <source>
        <strain evidence="2 3">Koide BX008</strain>
    </source>
</reference>
<organism evidence="2 3">
    <name type="scientific">Amanita muscaria (strain Koide BX008)</name>
    <dbReference type="NCBI Taxonomy" id="946122"/>
    <lineage>
        <taxon>Eukaryota</taxon>
        <taxon>Fungi</taxon>
        <taxon>Dikarya</taxon>
        <taxon>Basidiomycota</taxon>
        <taxon>Agaricomycotina</taxon>
        <taxon>Agaricomycetes</taxon>
        <taxon>Agaricomycetidae</taxon>
        <taxon>Agaricales</taxon>
        <taxon>Pluteineae</taxon>
        <taxon>Amanitaceae</taxon>
        <taxon>Amanita</taxon>
    </lineage>
</organism>
<accession>A0A0C2WM04</accession>
<dbReference type="InParanoid" id="A0A0C2WM04"/>
<feature type="compositionally biased region" description="Pro residues" evidence="1">
    <location>
        <begin position="80"/>
        <end position="90"/>
    </location>
</feature>